<dbReference type="GO" id="GO:0045735">
    <property type="term" value="F:nutrient reservoir activity"/>
    <property type="evidence" value="ECO:0007669"/>
    <property type="project" value="UniProtKB-KW"/>
</dbReference>
<accession>A0A0A0K550</accession>
<dbReference type="Pfam" id="PF00190">
    <property type="entry name" value="Cupin_1"/>
    <property type="match status" value="2"/>
</dbReference>
<evidence type="ECO:0000259" key="5">
    <source>
        <dbReference type="SMART" id="SM00835"/>
    </source>
</evidence>
<dbReference type="InterPro" id="IPR006044">
    <property type="entry name" value="11S_seedstore_pln"/>
</dbReference>
<dbReference type="CDD" id="cd02242">
    <property type="entry name" value="cupin_11S_legumin_N"/>
    <property type="match status" value="1"/>
</dbReference>
<reference evidence="6 7" key="2">
    <citation type="journal article" date="2009" name="PLoS ONE">
        <title>An integrated genetic and cytogenetic map of the cucumber genome.</title>
        <authorList>
            <person name="Ren Y."/>
            <person name="Zhang Z."/>
            <person name="Liu J."/>
            <person name="Staub J.E."/>
            <person name="Han Y."/>
            <person name="Cheng Z."/>
            <person name="Li X."/>
            <person name="Lu J."/>
            <person name="Miao H."/>
            <person name="Kang H."/>
            <person name="Xie B."/>
            <person name="Gu X."/>
            <person name="Wang X."/>
            <person name="Du Y."/>
            <person name="Jin W."/>
            <person name="Huang S."/>
        </authorList>
    </citation>
    <scope>NUCLEOTIDE SEQUENCE [LARGE SCALE GENOMIC DNA]</scope>
    <source>
        <strain evidence="7">cv. 9930</strain>
    </source>
</reference>
<protein>
    <recommendedName>
        <fullName evidence="5">Cupin type-1 domain-containing protein</fullName>
    </recommendedName>
</protein>
<gene>
    <name evidence="6" type="ORF">Csa_7G337100</name>
</gene>
<reference evidence="6 7" key="3">
    <citation type="journal article" date="2010" name="BMC Genomics">
        <title>Transcriptome sequencing and comparative analysis of cucumber flowers with different sex types.</title>
        <authorList>
            <person name="Guo S."/>
            <person name="Zheng Y."/>
            <person name="Joung J.G."/>
            <person name="Liu S."/>
            <person name="Zhang Z."/>
            <person name="Crasta O.R."/>
            <person name="Sobral B.W."/>
            <person name="Xu Y."/>
            <person name="Huang S."/>
            <person name="Fei Z."/>
        </authorList>
    </citation>
    <scope>NUCLEOTIDE SEQUENCE [LARGE SCALE GENOMIC DNA]</scope>
    <source>
        <strain evidence="7">cv. 9930</strain>
    </source>
</reference>
<dbReference type="PRINTS" id="PR00439">
    <property type="entry name" value="11SGLOBULIN"/>
</dbReference>
<dbReference type="EMBL" id="CM002928">
    <property type="protein sequence ID" value="KGN44583.1"/>
    <property type="molecule type" value="Genomic_DNA"/>
</dbReference>
<dbReference type="OMA" id="VNGATIM"/>
<dbReference type="eggNOG" id="ENOG502QUW2">
    <property type="taxonomic scope" value="Eukaryota"/>
</dbReference>
<dbReference type="PANTHER" id="PTHR31189:SF45">
    <property type="entry name" value="OS09G0552500 PROTEIN"/>
    <property type="match status" value="1"/>
</dbReference>
<evidence type="ECO:0000256" key="1">
    <source>
        <dbReference type="ARBA" id="ARBA00007178"/>
    </source>
</evidence>
<sequence length="339" mass="37153">MEEQNLKAMNPRKHFEGVGGSYNKWYPSDYPLLAQSKVGAGMLLLHPRGFAILHYSDASKVGYVLRGNNGVTGFIFPNTSNEEVIKLKKGDIIPVPTGVTSWWYNDGDSDLEIAFLGETKYAHVPGDISYYILSGPQGILQGFSQDYVAKTFNLNEMDTSTLLNSQQNGMIFKLQEGQTLPTPTKDTKFVYNLDNYDFFMKVSESEFPFIGETGLAVVVERLGPNVVRSPVLLVSPADQLIYVARGSGTVQIVGLSSSSKIELHVESGQLIFVPKYFAAGKIAAEQGMEFFSILTAKLGLVGELKGKTSVMEALSAEVIAVSFNITAEFEKVLRSNTTN</sequence>
<keyword evidence="7" id="KW-1185">Reference proteome</keyword>
<feature type="domain" description="Cupin type-1" evidence="5">
    <location>
        <begin position="191"/>
        <end position="331"/>
    </location>
</feature>
<dbReference type="Gramene" id="KGN44583">
    <property type="protein sequence ID" value="KGN44583"/>
    <property type="gene ID" value="Csa_7G337100"/>
</dbReference>
<evidence type="ECO:0000313" key="7">
    <source>
        <dbReference type="Proteomes" id="UP000029981"/>
    </source>
</evidence>
<dbReference type="InterPro" id="IPR050253">
    <property type="entry name" value="Seed_Storage-Functional"/>
</dbReference>
<dbReference type="Gene3D" id="2.60.120.10">
    <property type="entry name" value="Jelly Rolls"/>
    <property type="match status" value="2"/>
</dbReference>
<dbReference type="KEGG" id="csv:101202834"/>
<reference evidence="6 7" key="4">
    <citation type="journal article" date="2011" name="BMC Genomics">
        <title>RNA-Seq improves annotation of protein-coding genes in the cucumber genome.</title>
        <authorList>
            <person name="Li Z."/>
            <person name="Zhang Z."/>
            <person name="Yan P."/>
            <person name="Huang S."/>
            <person name="Fei Z."/>
            <person name="Lin K."/>
        </authorList>
    </citation>
    <scope>NUCLEOTIDE SEQUENCE [LARGE SCALE GENOMIC DNA]</scope>
    <source>
        <strain evidence="7">cv. 9930</strain>
    </source>
</reference>
<evidence type="ECO:0000313" key="6">
    <source>
        <dbReference type="EMBL" id="KGN44583.1"/>
    </source>
</evidence>
<reference evidence="6 7" key="1">
    <citation type="journal article" date="2009" name="Nat. Genet.">
        <title>The genome of the cucumber, Cucumis sativus L.</title>
        <authorList>
            <person name="Huang S."/>
            <person name="Li R."/>
            <person name="Zhang Z."/>
            <person name="Li L."/>
            <person name="Gu X."/>
            <person name="Fan W."/>
            <person name="Lucas W.J."/>
            <person name="Wang X."/>
            <person name="Xie B."/>
            <person name="Ni P."/>
            <person name="Ren Y."/>
            <person name="Zhu H."/>
            <person name="Li J."/>
            <person name="Lin K."/>
            <person name="Jin W."/>
            <person name="Fei Z."/>
            <person name="Li G."/>
            <person name="Staub J."/>
            <person name="Kilian A."/>
            <person name="van der Vossen E.A."/>
            <person name="Wu Y."/>
            <person name="Guo J."/>
            <person name="He J."/>
            <person name="Jia Z."/>
            <person name="Ren Y."/>
            <person name="Tian G."/>
            <person name="Lu Y."/>
            <person name="Ruan J."/>
            <person name="Qian W."/>
            <person name="Wang M."/>
            <person name="Huang Q."/>
            <person name="Li B."/>
            <person name="Xuan Z."/>
            <person name="Cao J."/>
            <person name="Asan"/>
            <person name="Wu Z."/>
            <person name="Zhang J."/>
            <person name="Cai Q."/>
            <person name="Bai Y."/>
            <person name="Zhao B."/>
            <person name="Han Y."/>
            <person name="Li Y."/>
            <person name="Li X."/>
            <person name="Wang S."/>
            <person name="Shi Q."/>
            <person name="Liu S."/>
            <person name="Cho W.K."/>
            <person name="Kim J.Y."/>
            <person name="Xu Y."/>
            <person name="Heller-Uszynska K."/>
            <person name="Miao H."/>
            <person name="Cheng Z."/>
            <person name="Zhang S."/>
            <person name="Wu J."/>
            <person name="Yang Y."/>
            <person name="Kang H."/>
            <person name="Li M."/>
            <person name="Liang H."/>
            <person name="Ren X."/>
            <person name="Shi Z."/>
            <person name="Wen M."/>
            <person name="Jian M."/>
            <person name="Yang H."/>
            <person name="Zhang G."/>
            <person name="Yang Z."/>
            <person name="Chen R."/>
            <person name="Liu S."/>
            <person name="Li J."/>
            <person name="Ma L."/>
            <person name="Liu H."/>
            <person name="Zhou Y."/>
            <person name="Zhao J."/>
            <person name="Fang X."/>
            <person name="Li G."/>
            <person name="Fang L."/>
            <person name="Li Y."/>
            <person name="Liu D."/>
            <person name="Zheng H."/>
            <person name="Zhang Y."/>
            <person name="Qin N."/>
            <person name="Li Z."/>
            <person name="Yang G."/>
            <person name="Yang S."/>
            <person name="Bolund L."/>
            <person name="Kristiansen K."/>
            <person name="Zheng H."/>
            <person name="Li S."/>
            <person name="Zhang X."/>
            <person name="Yang H."/>
            <person name="Wang J."/>
            <person name="Sun R."/>
            <person name="Zhang B."/>
            <person name="Jiang S."/>
            <person name="Wang J."/>
            <person name="Du Y."/>
            <person name="Li S."/>
        </authorList>
    </citation>
    <scope>NUCLEOTIDE SEQUENCE [LARGE SCALE GENOMIC DNA]</scope>
    <source>
        <strain evidence="7">cv. 9930</strain>
    </source>
</reference>
<dbReference type="OrthoDB" id="735591at2759"/>
<keyword evidence="3" id="KW-0708">Seed storage protein</keyword>
<dbReference type="STRING" id="3659.A0A0A0K550"/>
<organism evidence="6 7">
    <name type="scientific">Cucumis sativus</name>
    <name type="common">Cucumber</name>
    <dbReference type="NCBI Taxonomy" id="3659"/>
    <lineage>
        <taxon>Eukaryota</taxon>
        <taxon>Viridiplantae</taxon>
        <taxon>Streptophyta</taxon>
        <taxon>Embryophyta</taxon>
        <taxon>Tracheophyta</taxon>
        <taxon>Spermatophyta</taxon>
        <taxon>Magnoliopsida</taxon>
        <taxon>eudicotyledons</taxon>
        <taxon>Gunneridae</taxon>
        <taxon>Pentapetalae</taxon>
        <taxon>rosids</taxon>
        <taxon>fabids</taxon>
        <taxon>Cucurbitales</taxon>
        <taxon>Cucurbitaceae</taxon>
        <taxon>Benincaseae</taxon>
        <taxon>Cucumis</taxon>
    </lineage>
</organism>
<dbReference type="SUPFAM" id="SSF51182">
    <property type="entry name" value="RmlC-like cupins"/>
    <property type="match status" value="1"/>
</dbReference>
<dbReference type="InterPro" id="IPR011051">
    <property type="entry name" value="RmlC_Cupin_sf"/>
</dbReference>
<evidence type="ECO:0000256" key="3">
    <source>
        <dbReference type="ARBA" id="ARBA00023129"/>
    </source>
</evidence>
<dbReference type="SMART" id="SM00835">
    <property type="entry name" value="Cupin_1"/>
    <property type="match status" value="2"/>
</dbReference>
<dbReference type="PANTHER" id="PTHR31189">
    <property type="entry name" value="OS03G0336100 PROTEIN-RELATED"/>
    <property type="match status" value="1"/>
</dbReference>
<dbReference type="InterPro" id="IPR006045">
    <property type="entry name" value="Cupin_1"/>
</dbReference>
<proteinExistence type="inferred from homology"/>
<comment type="similarity">
    <text evidence="1">Belongs to the 11S seed storage protein (globulins) family.</text>
</comment>
<dbReference type="InterPro" id="IPR014710">
    <property type="entry name" value="RmlC-like_jellyroll"/>
</dbReference>
<keyword evidence="2" id="KW-0758">Storage protein</keyword>
<feature type="domain" description="Cupin type-1" evidence="5">
    <location>
        <begin position="4"/>
        <end position="160"/>
    </location>
</feature>
<dbReference type="AlphaFoldDB" id="A0A0A0K550"/>
<name>A0A0A0K550_CUCSA</name>
<keyword evidence="4" id="KW-1015">Disulfide bond</keyword>
<evidence type="ECO:0000256" key="2">
    <source>
        <dbReference type="ARBA" id="ARBA00022761"/>
    </source>
</evidence>
<evidence type="ECO:0000256" key="4">
    <source>
        <dbReference type="ARBA" id="ARBA00023157"/>
    </source>
</evidence>
<dbReference type="Proteomes" id="UP000029981">
    <property type="component" value="Chromosome 7"/>
</dbReference>